<name>A0A232M4H5_9EURO</name>
<dbReference type="OrthoDB" id="5392716at2759"/>
<evidence type="ECO:0000313" key="2">
    <source>
        <dbReference type="EMBL" id="OXV10987.1"/>
    </source>
</evidence>
<comment type="caution">
    <text evidence="2">The sequence shown here is derived from an EMBL/GenBank/DDBJ whole genome shotgun (WGS) entry which is preliminary data.</text>
</comment>
<evidence type="ECO:0008006" key="4">
    <source>
        <dbReference type="Google" id="ProtNLM"/>
    </source>
</evidence>
<protein>
    <recommendedName>
        <fullName evidence="4">Clr5 domain-containing protein</fullName>
    </recommendedName>
</protein>
<gene>
    <name evidence="2" type="ORF">Egran_01247</name>
</gene>
<reference evidence="2 3" key="1">
    <citation type="journal article" date="2015" name="Environ. Microbiol.">
        <title>Metagenome sequence of Elaphomyces granulatus from sporocarp tissue reveals Ascomycota ectomycorrhizal fingerprints of genome expansion and a Proteobacteria-rich microbiome.</title>
        <authorList>
            <person name="Quandt C.A."/>
            <person name="Kohler A."/>
            <person name="Hesse C.N."/>
            <person name="Sharpton T.J."/>
            <person name="Martin F."/>
            <person name="Spatafora J.W."/>
        </authorList>
    </citation>
    <scope>NUCLEOTIDE SEQUENCE [LARGE SCALE GENOMIC DNA]</scope>
    <source>
        <strain evidence="2 3">OSC145934</strain>
    </source>
</reference>
<accession>A0A232M4H5</accession>
<dbReference type="EMBL" id="NPHW01002660">
    <property type="protein sequence ID" value="OXV10987.1"/>
    <property type="molecule type" value="Genomic_DNA"/>
</dbReference>
<sequence length="227" mass="26963">MHYLDIRWHYEPDRCKHISRVSGYVVRPATENAIMSLLYQWRDYFQELRNNELFAKDNLWDQIAVLAIYIPILREEIHRYARTWNGAANYGIKPNNDLLRDLQSEVSDFDVDEYLPPTTKAFCIEKLKELGYSRIKQADSQPDGSRTHRLAYLQLRRTLEDHIRLGSHPRLSQSQKPRGAWQWKNENSRTSIQKLQESQDEIEEIRIDMDGPDELAVPRDFNLNFED</sequence>
<dbReference type="Proteomes" id="UP000243515">
    <property type="component" value="Unassembled WGS sequence"/>
</dbReference>
<feature type="region of interest" description="Disordered" evidence="1">
    <location>
        <begin position="167"/>
        <end position="187"/>
    </location>
</feature>
<evidence type="ECO:0000313" key="3">
    <source>
        <dbReference type="Proteomes" id="UP000243515"/>
    </source>
</evidence>
<evidence type="ECO:0000256" key="1">
    <source>
        <dbReference type="SAM" id="MobiDB-lite"/>
    </source>
</evidence>
<proteinExistence type="predicted"/>
<dbReference type="AlphaFoldDB" id="A0A232M4H5"/>
<organism evidence="2 3">
    <name type="scientific">Elaphomyces granulatus</name>
    <dbReference type="NCBI Taxonomy" id="519963"/>
    <lineage>
        <taxon>Eukaryota</taxon>
        <taxon>Fungi</taxon>
        <taxon>Dikarya</taxon>
        <taxon>Ascomycota</taxon>
        <taxon>Pezizomycotina</taxon>
        <taxon>Eurotiomycetes</taxon>
        <taxon>Eurotiomycetidae</taxon>
        <taxon>Eurotiales</taxon>
        <taxon>Elaphomycetaceae</taxon>
        <taxon>Elaphomyces</taxon>
    </lineage>
</organism>
<keyword evidence="3" id="KW-1185">Reference proteome</keyword>